<dbReference type="PROSITE" id="PS51257">
    <property type="entry name" value="PROKAR_LIPOPROTEIN"/>
    <property type="match status" value="1"/>
</dbReference>
<sequence>MPLFKVVIFLTINLIWSSCSTSTTNVNMKDTTSKDELKDVSKKETKIIKIQSSLPTPTSGTMAMFSLVEENGSYELPNGEVKKGQTVRIYSTDSDDLPEHLVGVGSEFVMVGYKYRVVKIALSEDYTKARDEAWVEELGAVTE</sequence>
<dbReference type="AlphaFoldDB" id="A0A6S6SVQ8"/>
<gene>
    <name evidence="1" type="ORF">HELGO_WM36882</name>
</gene>
<protein>
    <submittedName>
        <fullName evidence="1">Uncharacterized protein</fullName>
    </submittedName>
</protein>
<evidence type="ECO:0000313" key="1">
    <source>
        <dbReference type="EMBL" id="CAA6810184.1"/>
    </source>
</evidence>
<accession>A0A6S6SVQ8</accession>
<name>A0A6S6SVQ8_9BACT</name>
<proteinExistence type="predicted"/>
<reference evidence="1" key="1">
    <citation type="submission" date="2020-01" db="EMBL/GenBank/DDBJ databases">
        <authorList>
            <person name="Meier V. D."/>
            <person name="Meier V D."/>
        </authorList>
    </citation>
    <scope>NUCLEOTIDE SEQUENCE</scope>
    <source>
        <strain evidence="1">HLG_WM_MAG_10</strain>
    </source>
</reference>
<organism evidence="1">
    <name type="scientific">uncultured Aureispira sp</name>
    <dbReference type="NCBI Taxonomy" id="1331704"/>
    <lineage>
        <taxon>Bacteria</taxon>
        <taxon>Pseudomonadati</taxon>
        <taxon>Bacteroidota</taxon>
        <taxon>Saprospiria</taxon>
        <taxon>Saprospirales</taxon>
        <taxon>Saprospiraceae</taxon>
        <taxon>Aureispira</taxon>
        <taxon>environmental samples</taxon>
    </lineage>
</organism>
<dbReference type="EMBL" id="CACVAQ010000162">
    <property type="protein sequence ID" value="CAA6810184.1"/>
    <property type="molecule type" value="Genomic_DNA"/>
</dbReference>